<dbReference type="OrthoDB" id="10263751at2759"/>
<dbReference type="SUPFAM" id="SSF52833">
    <property type="entry name" value="Thioredoxin-like"/>
    <property type="match status" value="1"/>
</dbReference>
<dbReference type="RefSeq" id="XP_005182482.2">
    <property type="nucleotide sequence ID" value="XM_005182425.3"/>
</dbReference>
<evidence type="ECO:0000259" key="2">
    <source>
        <dbReference type="Pfam" id="PF00085"/>
    </source>
</evidence>
<dbReference type="PANTHER" id="PTHR46135:SF3">
    <property type="entry name" value="NME_NM23 FAMILY MEMBER 8"/>
    <property type="match status" value="1"/>
</dbReference>
<dbReference type="Gene3D" id="3.40.30.10">
    <property type="entry name" value="Glutaredoxin"/>
    <property type="match status" value="1"/>
</dbReference>
<evidence type="ECO:0000313" key="4">
    <source>
        <dbReference type="EnsemblMetazoa" id="MDOA012472-PA"/>
    </source>
</evidence>
<evidence type="ECO:0000256" key="1">
    <source>
        <dbReference type="SAM" id="MobiDB-lite"/>
    </source>
</evidence>
<dbReference type="PROSITE" id="PS00194">
    <property type="entry name" value="THIOREDOXIN_1"/>
    <property type="match status" value="1"/>
</dbReference>
<dbReference type="VEuPathDB" id="VectorBase:MDOMA2_018478"/>
<feature type="region of interest" description="Disordered" evidence="1">
    <location>
        <begin position="531"/>
        <end position="556"/>
    </location>
</feature>
<dbReference type="CDD" id="cd02948">
    <property type="entry name" value="TRX_NDPK"/>
    <property type="match status" value="1"/>
</dbReference>
<dbReference type="eggNOG" id="KOG0907">
    <property type="taxonomic scope" value="Eukaryota"/>
</dbReference>
<dbReference type="InterPro" id="IPR051766">
    <property type="entry name" value="TXND_domain-containing"/>
</dbReference>
<protein>
    <recommendedName>
        <fullName evidence="5">Thioredoxin</fullName>
    </recommendedName>
</protein>
<dbReference type="Pfam" id="PF15928">
    <property type="entry name" value="DUF4746"/>
    <property type="match status" value="1"/>
</dbReference>
<accession>A0A1I8N7U1</accession>
<feature type="domain" description="DUF4746" evidence="3">
    <location>
        <begin position="232"/>
        <end position="538"/>
    </location>
</feature>
<evidence type="ECO:0008006" key="5">
    <source>
        <dbReference type="Google" id="ProtNLM"/>
    </source>
</evidence>
<reference evidence="4" key="1">
    <citation type="submission" date="2020-05" db="UniProtKB">
        <authorList>
            <consortium name="EnsemblMetazoa"/>
        </authorList>
    </citation>
    <scope>IDENTIFICATION</scope>
    <source>
        <strain evidence="4">Aabys</strain>
    </source>
</reference>
<dbReference type="InterPro" id="IPR036249">
    <property type="entry name" value="Thioredoxin-like_sf"/>
</dbReference>
<gene>
    <name evidence="4" type="primary">101888648</name>
</gene>
<proteinExistence type="predicted"/>
<name>A0A1I8N7U1_MUSDO</name>
<dbReference type="InterPro" id="IPR017937">
    <property type="entry name" value="Thioredoxin_CS"/>
</dbReference>
<dbReference type="PANTHER" id="PTHR46135">
    <property type="entry name" value="NME/NM23 FAMILY MEMBER 8"/>
    <property type="match status" value="1"/>
</dbReference>
<dbReference type="Pfam" id="PF00085">
    <property type="entry name" value="Thioredoxin"/>
    <property type="match status" value="1"/>
</dbReference>
<evidence type="ECO:0000259" key="3">
    <source>
        <dbReference type="Pfam" id="PF15928"/>
    </source>
</evidence>
<feature type="domain" description="Thioredoxin" evidence="2">
    <location>
        <begin position="16"/>
        <end position="107"/>
    </location>
</feature>
<organism evidence="4">
    <name type="scientific">Musca domestica</name>
    <name type="common">House fly</name>
    <dbReference type="NCBI Taxonomy" id="7370"/>
    <lineage>
        <taxon>Eukaryota</taxon>
        <taxon>Metazoa</taxon>
        <taxon>Ecdysozoa</taxon>
        <taxon>Arthropoda</taxon>
        <taxon>Hexapoda</taxon>
        <taxon>Insecta</taxon>
        <taxon>Pterygota</taxon>
        <taxon>Neoptera</taxon>
        <taxon>Endopterygota</taxon>
        <taxon>Diptera</taxon>
        <taxon>Brachycera</taxon>
        <taxon>Muscomorpha</taxon>
        <taxon>Muscoidea</taxon>
        <taxon>Muscidae</taxon>
        <taxon>Musca</taxon>
    </lineage>
</organism>
<sequence>MAKKAAAQKIQEEINTDEELERFLDRPGLLVLDIYSEWCGPCLGMVGSLKKIKLEAGGDNLSLAICKSDTIESLKRFRRKSEPTWLFVANGKAVNIMFGSDTPKLMNLILEELANLGNVKRPTYDITDYQPEEEIRRRAKEDVIAEAQRIEYEAKEKKRLEYLEHVTDVIMENLPDIGVTVFGPQVNRDIIKKIMEPADALKIQCKDRKFIEVTREQFETIHFKCPNPIEEDVLEQLDSKELLLCFWRVPGEGKDIPKILTNYAKELTKSHTYPPDEFNEEEIVVPPILGPLDLKVEVELKEGEIWIEEPEEPSSEENLAAKDDMGKPDLAIDEELEEEGDEANLEPLPPTEMPDLGFDLGLDDAIVEEVEEEEDVPIEAVTKKKIRIKKVRIPPIWIANNHRTHAALVYVFFRNQTTSFLPPDPVPEPPHIIMAFDTYKKRDLISHADHHKEDIPCYGFFTSDDAEEAEFIANSIEKYSPQTINDKLVLKVNKATSHTMLTLITYDPSYVSPNVNVGFDEAKKFFPESYKTAEQEMEEEAAQNDPDSAKKKKGAK</sequence>
<dbReference type="STRING" id="7370.A0A1I8N7U1"/>
<dbReference type="VEuPathDB" id="VectorBase:MDOA012472"/>
<dbReference type="EnsemblMetazoa" id="MDOA012472-RA">
    <property type="protein sequence ID" value="MDOA012472-PA"/>
    <property type="gene ID" value="MDOA012472"/>
</dbReference>
<dbReference type="KEGG" id="mde:101888648"/>
<dbReference type="AlphaFoldDB" id="A0A1I8N7U1"/>
<dbReference type="InterPro" id="IPR013766">
    <property type="entry name" value="Thioredoxin_domain"/>
</dbReference>
<dbReference type="InterPro" id="IPR031827">
    <property type="entry name" value="DUF4746"/>
</dbReference>